<dbReference type="Pfam" id="PF19279">
    <property type="entry name" value="YegS_C"/>
    <property type="match status" value="1"/>
</dbReference>
<evidence type="ECO:0000256" key="7">
    <source>
        <dbReference type="ARBA" id="ARBA00023209"/>
    </source>
</evidence>
<dbReference type="PANTHER" id="PTHR12358:SF106">
    <property type="entry name" value="LIPID KINASE YEGS"/>
    <property type="match status" value="1"/>
</dbReference>
<evidence type="ECO:0000256" key="3">
    <source>
        <dbReference type="ARBA" id="ARBA00022679"/>
    </source>
</evidence>
<keyword evidence="7" id="KW-0594">Phospholipid biosynthesis</keyword>
<keyword evidence="7" id="KW-0443">Lipid metabolism</keyword>
<dbReference type="GO" id="GO:0008654">
    <property type="term" value="P:phospholipid biosynthetic process"/>
    <property type="evidence" value="ECO:0007669"/>
    <property type="project" value="UniProtKB-KW"/>
</dbReference>
<keyword evidence="7" id="KW-0444">Lipid biosynthesis</keyword>
<dbReference type="Gene3D" id="2.60.200.40">
    <property type="match status" value="1"/>
</dbReference>
<dbReference type="SUPFAM" id="SSF111331">
    <property type="entry name" value="NAD kinase/diacylglycerol kinase-like"/>
    <property type="match status" value="1"/>
</dbReference>
<evidence type="ECO:0000256" key="9">
    <source>
        <dbReference type="SAM" id="Phobius"/>
    </source>
</evidence>
<accession>A0A1G8IJW6</accession>
<keyword evidence="3" id="KW-0808">Transferase</keyword>
<keyword evidence="12" id="KW-1185">Reference proteome</keyword>
<dbReference type="EMBL" id="FNDT01000007">
    <property type="protein sequence ID" value="SDI19328.1"/>
    <property type="molecule type" value="Genomic_DNA"/>
</dbReference>
<dbReference type="InterPro" id="IPR017438">
    <property type="entry name" value="ATP-NAD_kinase_N"/>
</dbReference>
<evidence type="ECO:0000259" key="10">
    <source>
        <dbReference type="PROSITE" id="PS50146"/>
    </source>
</evidence>
<gene>
    <name evidence="11" type="ORF">SAMN04488693_10754</name>
</gene>
<evidence type="ECO:0000256" key="2">
    <source>
        <dbReference type="ARBA" id="ARBA00005983"/>
    </source>
</evidence>
<comment type="cofactor">
    <cofactor evidence="1">
        <name>Mg(2+)</name>
        <dbReference type="ChEBI" id="CHEBI:18420"/>
    </cofactor>
</comment>
<dbReference type="GO" id="GO:0005524">
    <property type="term" value="F:ATP binding"/>
    <property type="evidence" value="ECO:0007669"/>
    <property type="project" value="UniProtKB-KW"/>
</dbReference>
<reference evidence="11 12" key="1">
    <citation type="submission" date="2016-10" db="EMBL/GenBank/DDBJ databases">
        <authorList>
            <person name="de Groot N.N."/>
        </authorList>
    </citation>
    <scope>NUCLEOTIDE SEQUENCE [LARGE SCALE GENOMIC DNA]</scope>
    <source>
        <strain evidence="11 12">NP_1H</strain>
    </source>
</reference>
<feature type="transmembrane region" description="Helical" evidence="9">
    <location>
        <begin position="6"/>
        <end position="25"/>
    </location>
</feature>
<keyword evidence="8" id="KW-1208">Phospholipid metabolism</keyword>
<protein>
    <submittedName>
        <fullName evidence="11">Lipid kinase, YegS/Rv2252/BmrU family</fullName>
    </submittedName>
</protein>
<dbReference type="InterPro" id="IPR045540">
    <property type="entry name" value="YegS/DAGK_C"/>
</dbReference>
<dbReference type="InterPro" id="IPR050187">
    <property type="entry name" value="Lipid_Phosphate_FormReg"/>
</dbReference>
<dbReference type="Pfam" id="PF00781">
    <property type="entry name" value="DAGK_cat"/>
    <property type="match status" value="1"/>
</dbReference>
<dbReference type="GO" id="GO:0016301">
    <property type="term" value="F:kinase activity"/>
    <property type="evidence" value="ECO:0007669"/>
    <property type="project" value="UniProtKB-KW"/>
</dbReference>
<dbReference type="AlphaFoldDB" id="A0A1G8IJW6"/>
<dbReference type="RefSeq" id="WP_090586273.1">
    <property type="nucleotide sequence ID" value="NZ_FNDT01000007.1"/>
</dbReference>
<keyword evidence="6" id="KW-0067">ATP-binding</keyword>
<proteinExistence type="inferred from homology"/>
<evidence type="ECO:0000256" key="4">
    <source>
        <dbReference type="ARBA" id="ARBA00022741"/>
    </source>
</evidence>
<dbReference type="Gene3D" id="3.40.50.10330">
    <property type="entry name" value="Probable inorganic polyphosphate/atp-NAD kinase, domain 1"/>
    <property type="match status" value="1"/>
</dbReference>
<keyword evidence="9" id="KW-0472">Membrane</keyword>
<keyword evidence="5 11" id="KW-0418">Kinase</keyword>
<dbReference type="PROSITE" id="PS50146">
    <property type="entry name" value="DAGK"/>
    <property type="match status" value="1"/>
</dbReference>
<evidence type="ECO:0000313" key="11">
    <source>
        <dbReference type="EMBL" id="SDI19328.1"/>
    </source>
</evidence>
<organism evidence="11 12">
    <name type="scientific">Arthrobacter subterraneus</name>
    <dbReference type="NCBI Taxonomy" id="335973"/>
    <lineage>
        <taxon>Bacteria</taxon>
        <taxon>Bacillati</taxon>
        <taxon>Actinomycetota</taxon>
        <taxon>Actinomycetes</taxon>
        <taxon>Micrococcales</taxon>
        <taxon>Micrococcaceae</taxon>
        <taxon>Arthrobacter</taxon>
    </lineage>
</organism>
<keyword evidence="4" id="KW-0547">Nucleotide-binding</keyword>
<dbReference type="STRING" id="335973.SAMN04488693_10754"/>
<name>A0A1G8IJW6_9MICC</name>
<feature type="domain" description="DAGKc" evidence="10">
    <location>
        <begin position="47"/>
        <end position="177"/>
    </location>
</feature>
<evidence type="ECO:0000313" key="12">
    <source>
        <dbReference type="Proteomes" id="UP000199258"/>
    </source>
</evidence>
<evidence type="ECO:0000256" key="6">
    <source>
        <dbReference type="ARBA" id="ARBA00022840"/>
    </source>
</evidence>
<dbReference type="InterPro" id="IPR016064">
    <property type="entry name" value="NAD/diacylglycerol_kinase_sf"/>
</dbReference>
<dbReference type="Proteomes" id="UP000199258">
    <property type="component" value="Unassembled WGS sequence"/>
</dbReference>
<comment type="similarity">
    <text evidence="2">Belongs to the diacylglycerol/lipid kinase family.</text>
</comment>
<evidence type="ECO:0000256" key="5">
    <source>
        <dbReference type="ARBA" id="ARBA00022777"/>
    </source>
</evidence>
<sequence length="367" mass="38703">MPLEWIIVALAVVAAAASAFSWWGLRKLRRERSLRWEEPRPAAPAAAGHQRVALVLNPVKLSAALAREQVEQACSDAGWDPPMVLETTVAEPGTAQARRAVEEGYDVVIAAGGDGTVRAVAAALVHSNTALALLPLGTGNLLARNLGIAVNDVPRSVRQALHGAVRRIDMGRAELRNERTGVSGDHTFLVMGGVGLDAVVVAATKDTLKKKFGWLAYSEAGMRSLPGKRQKMSISIDGGPAQTRKVHSVLFANCARLPGGITIVPDAAIDDGYLDVVIASPRSILGWLWVAVQILFRHPGPIPVITYHRARHVEVRVSEATGTQLDGDISGDVTSLTVTVVSGALMARVPGRATGPSAGMFSASVEG</sequence>
<keyword evidence="9" id="KW-0812">Transmembrane</keyword>
<dbReference type="OrthoDB" id="3171056at2"/>
<dbReference type="InterPro" id="IPR001206">
    <property type="entry name" value="Diacylglycerol_kinase_cat_dom"/>
</dbReference>
<dbReference type="GO" id="GO:0005886">
    <property type="term" value="C:plasma membrane"/>
    <property type="evidence" value="ECO:0007669"/>
    <property type="project" value="TreeGrafter"/>
</dbReference>
<evidence type="ECO:0000256" key="8">
    <source>
        <dbReference type="ARBA" id="ARBA00023264"/>
    </source>
</evidence>
<keyword evidence="9" id="KW-1133">Transmembrane helix</keyword>
<evidence type="ECO:0000256" key="1">
    <source>
        <dbReference type="ARBA" id="ARBA00001946"/>
    </source>
</evidence>
<dbReference type="PANTHER" id="PTHR12358">
    <property type="entry name" value="SPHINGOSINE KINASE"/>
    <property type="match status" value="1"/>
</dbReference>